<evidence type="ECO:0000313" key="5">
    <source>
        <dbReference type="Proteomes" id="UP001056012"/>
    </source>
</evidence>
<dbReference type="GO" id="GO:0016616">
    <property type="term" value="F:oxidoreductase activity, acting on the CH-OH group of donors, NAD or NADP as acceptor"/>
    <property type="evidence" value="ECO:0007669"/>
    <property type="project" value="UniProtKB-ARBA"/>
</dbReference>
<evidence type="ECO:0000313" key="4">
    <source>
        <dbReference type="EMBL" id="USP77978.1"/>
    </source>
</evidence>
<evidence type="ECO:0000256" key="1">
    <source>
        <dbReference type="ARBA" id="ARBA00006484"/>
    </source>
</evidence>
<dbReference type="InterPro" id="IPR002347">
    <property type="entry name" value="SDR_fam"/>
</dbReference>
<proteinExistence type="inferred from homology"/>
<dbReference type="PRINTS" id="PR00081">
    <property type="entry name" value="GDHRDH"/>
</dbReference>
<dbReference type="PRINTS" id="PR00080">
    <property type="entry name" value="SDRFAMILY"/>
</dbReference>
<dbReference type="OrthoDB" id="1888931at2759"/>
<dbReference type="PROSITE" id="PS00061">
    <property type="entry name" value="ADH_SHORT"/>
    <property type="match status" value="1"/>
</dbReference>
<comment type="similarity">
    <text evidence="1">Belongs to the short-chain dehydrogenases/reductases (SDR) family.</text>
</comment>
<dbReference type="PANTHER" id="PTHR43008:SF13">
    <property type="entry name" value="L-XYLULOSE REDUCTASE-RELATED"/>
    <property type="match status" value="1"/>
</dbReference>
<evidence type="ECO:0000256" key="3">
    <source>
        <dbReference type="ARBA" id="ARBA00023002"/>
    </source>
</evidence>
<evidence type="ECO:0000256" key="2">
    <source>
        <dbReference type="ARBA" id="ARBA00022857"/>
    </source>
</evidence>
<dbReference type="EMBL" id="CP089276">
    <property type="protein sequence ID" value="USP77978.1"/>
    <property type="molecule type" value="Genomic_DNA"/>
</dbReference>
<keyword evidence="3" id="KW-0560">Oxidoreductase</keyword>
<dbReference type="VEuPathDB" id="FungiDB:yc1106_05252"/>
<dbReference type="InterPro" id="IPR020904">
    <property type="entry name" value="Sc_DH/Rdtase_CS"/>
</dbReference>
<name>A0A9Q9DRW5_CURCL</name>
<dbReference type="Proteomes" id="UP001056012">
    <property type="component" value="Chromosome 3"/>
</dbReference>
<dbReference type="AlphaFoldDB" id="A0A9Q9DRW5"/>
<keyword evidence="5" id="KW-1185">Reference proteome</keyword>
<dbReference type="SUPFAM" id="SSF51735">
    <property type="entry name" value="NAD(P)-binding Rossmann-fold domains"/>
    <property type="match status" value="1"/>
</dbReference>
<dbReference type="GO" id="GO:0050664">
    <property type="term" value="F:oxidoreductase activity, acting on NAD(P)H, oxygen as acceptor"/>
    <property type="evidence" value="ECO:0007669"/>
    <property type="project" value="TreeGrafter"/>
</dbReference>
<reference evidence="4" key="1">
    <citation type="submission" date="2021-12" db="EMBL/GenBank/DDBJ databases">
        <title>Curvularia clavata genome.</title>
        <authorList>
            <person name="Cao Y."/>
        </authorList>
    </citation>
    <scope>NUCLEOTIDE SEQUENCE</scope>
    <source>
        <strain evidence="4">Yc1106</strain>
    </source>
</reference>
<dbReference type="Pfam" id="PF13561">
    <property type="entry name" value="adh_short_C2"/>
    <property type="match status" value="1"/>
</dbReference>
<protein>
    <submittedName>
        <fullName evidence="4">NAD(P)-binding protein</fullName>
    </submittedName>
</protein>
<dbReference type="Gene3D" id="3.40.50.720">
    <property type="entry name" value="NAD(P)-binding Rossmann-like Domain"/>
    <property type="match status" value="1"/>
</dbReference>
<accession>A0A9Q9DRW5</accession>
<dbReference type="PANTHER" id="PTHR43008">
    <property type="entry name" value="BENZIL REDUCTASE"/>
    <property type="match status" value="1"/>
</dbReference>
<sequence>MAESIKNGVFGRNNTRPPADGLVMPLFSLAGKTAIISGAGQGIGLAVAKAYAEAGANVAIWYNSNSNATEEARNIEKSFNVKCKAYKVDVTSYDEVNTGMEKAINELNGRIDVFVANSGVSWGDEAFIDAGIGRYLDTMDINTNGFVYCAHVAGRHFRRQKQEGTTVHGTALEKFDSGSFIATASMSGHIVNIPRRQAVYNASKAAIIHICKSLAIEWLGFARVNSVSPGFINTSISGPIAEDIMSAIMDKVPMGCSARTIKTNTGVERANLSDGYYPMVGATVRGSADSAFLAPLKG</sequence>
<dbReference type="InterPro" id="IPR036291">
    <property type="entry name" value="NAD(P)-bd_dom_sf"/>
</dbReference>
<keyword evidence="2" id="KW-0521">NADP</keyword>
<gene>
    <name evidence="4" type="ORF">yc1106_05252</name>
</gene>
<organism evidence="4 5">
    <name type="scientific">Curvularia clavata</name>
    <dbReference type="NCBI Taxonomy" id="95742"/>
    <lineage>
        <taxon>Eukaryota</taxon>
        <taxon>Fungi</taxon>
        <taxon>Dikarya</taxon>
        <taxon>Ascomycota</taxon>
        <taxon>Pezizomycotina</taxon>
        <taxon>Dothideomycetes</taxon>
        <taxon>Pleosporomycetidae</taxon>
        <taxon>Pleosporales</taxon>
        <taxon>Pleosporineae</taxon>
        <taxon>Pleosporaceae</taxon>
        <taxon>Curvularia</taxon>
    </lineage>
</organism>